<evidence type="ECO:0000256" key="11">
    <source>
        <dbReference type="ARBA" id="ARBA00022692"/>
    </source>
</evidence>
<evidence type="ECO:0000313" key="36">
    <source>
        <dbReference type="EMBL" id="NXI66038.1"/>
    </source>
</evidence>
<comment type="similarity">
    <text evidence="29">Belongs to the sodium channel (TC 1.A.1.10) family. Nav1.5/SCN5A subfamily.</text>
</comment>
<feature type="transmembrane region" description="Helical" evidence="30">
    <location>
        <begin position="126"/>
        <end position="146"/>
    </location>
</feature>
<feature type="region of interest" description="Disordered" evidence="31">
    <location>
        <begin position="470"/>
        <end position="500"/>
    </location>
</feature>
<dbReference type="EMBL" id="VXAA01002714">
    <property type="protein sequence ID" value="NXI66038.1"/>
    <property type="molecule type" value="Genomic_DNA"/>
</dbReference>
<reference evidence="36 37" key="1">
    <citation type="submission" date="2019-09" db="EMBL/GenBank/DDBJ databases">
        <title>Bird 10,000 Genomes (B10K) Project - Family phase.</title>
        <authorList>
            <person name="Zhang G."/>
        </authorList>
    </citation>
    <scope>NUCLEOTIDE SEQUENCE [LARGE SCALE GENOMIC DNA]</scope>
    <source>
        <strain evidence="36">B10K-DU-001-57</strain>
        <tissue evidence="36">Muscle</tissue>
    </source>
</reference>
<feature type="region of interest" description="Disordered" evidence="31">
    <location>
        <begin position="1941"/>
        <end position="1992"/>
    </location>
</feature>
<dbReference type="PRINTS" id="PR00170">
    <property type="entry name" value="NACHANNEL"/>
</dbReference>
<comment type="subcellular location">
    <subcellularLocation>
        <location evidence="1">Cell junction</location>
    </subcellularLocation>
    <subcellularLocation>
        <location evidence="25">Cell membrane</location>
        <location evidence="25">Sarcolemma</location>
        <location evidence="25">T-tubule</location>
    </subcellularLocation>
    <subcellularLocation>
        <location evidence="3 30">Cell membrane</location>
        <topology evidence="3 30">Multi-pass membrane protein</topology>
    </subcellularLocation>
    <subcellularLocation>
        <location evidence="2">Cytoplasm</location>
        <location evidence="2">Perinuclear region</location>
    </subcellularLocation>
</comment>
<feature type="domain" description="SCN5A-like C-terminal IQ motif" evidence="35">
    <location>
        <begin position="1876"/>
        <end position="1905"/>
    </location>
</feature>
<feature type="domain" description="Voltage-gated Na+ ion channel cytoplasmic" evidence="34">
    <location>
        <begin position="506"/>
        <end position="631"/>
    </location>
</feature>
<feature type="domain" description="Ion transport" evidence="32">
    <location>
        <begin position="693"/>
        <end position="930"/>
    </location>
</feature>
<evidence type="ECO:0000256" key="28">
    <source>
        <dbReference type="ARBA" id="ARBA00047025"/>
    </source>
</evidence>
<dbReference type="Gene3D" id="1.10.238.10">
    <property type="entry name" value="EF-hand"/>
    <property type="match status" value="1"/>
</dbReference>
<keyword evidence="16" id="KW-0965">Cell junction</keyword>
<feature type="transmembrane region" description="Helical" evidence="30">
    <location>
        <begin position="201"/>
        <end position="221"/>
    </location>
</feature>
<dbReference type="InterPro" id="IPR008053">
    <property type="entry name" value="Na_channel_a5su"/>
</dbReference>
<feature type="transmembrane region" description="Helical" evidence="30">
    <location>
        <begin position="1304"/>
        <end position="1332"/>
    </location>
</feature>
<evidence type="ECO:0000259" key="32">
    <source>
        <dbReference type="Pfam" id="PF00520"/>
    </source>
</evidence>
<evidence type="ECO:0000256" key="24">
    <source>
        <dbReference type="ARBA" id="ARBA00023303"/>
    </source>
</evidence>
<evidence type="ECO:0000256" key="5">
    <source>
        <dbReference type="ARBA" id="ARBA00022448"/>
    </source>
</evidence>
<feature type="compositionally biased region" description="Basic and acidic residues" evidence="31">
    <location>
        <begin position="544"/>
        <end position="553"/>
    </location>
</feature>
<comment type="catalytic activity">
    <reaction evidence="27">
        <text>Na(+)(in) = Na(+)(out)</text>
        <dbReference type="Rhea" id="RHEA:34963"/>
        <dbReference type="ChEBI" id="CHEBI:29101"/>
    </reaction>
</comment>
<keyword evidence="14" id="KW-0112">Calmodulin-binding</keyword>
<keyword evidence="24 30" id="KW-0407">Ion channel</keyword>
<dbReference type="FunFam" id="1.10.287.70:FF:000562">
    <property type="entry name" value="Uncharacterized protein"/>
    <property type="match status" value="1"/>
</dbReference>
<dbReference type="InterPro" id="IPR010526">
    <property type="entry name" value="Na_trans_assoc_dom"/>
</dbReference>
<comment type="similarity">
    <text evidence="4">Belongs to the sodium channel (TC 1.A.1.10) family. Nav1.8/SCN10A subfamily.</text>
</comment>
<evidence type="ECO:0000256" key="25">
    <source>
        <dbReference type="ARBA" id="ARBA00024012"/>
    </source>
</evidence>
<sequence length="1992" mass="227086">KMAEFILLGTNNFRKFTHESLAAIEKRIAAKRDCRRNTIDQKPEEKPRPQLDLKAFQKLPALYGNPPPELIGEPLEDLDPYYKDRKIFIVVNKQKTIFRFTATRALWILSPFHPIRRTAIKILIHSYPFFTWFIMCTIITNCVFMAQNESSKGSTSPSWNKYVEFTFTGIYTFESLIKILARGFCLNEFTFLRDPWNWLDFSVIIMAYVGAFSPLGSVTVLRTFRVLRALKTISVVPGLKIIVGALIQSVKKLANVMILTVFCLSVFALIGLQLFKGNLRHKCISNHTDFSIIAYLSNKTWESYEMFANYTVHFAMKEGTSDILLCGPGAGTCPPDYFCLKIGPNPDYGFTSFDNFGWAFLSLFRLMTQDYWERLYQQTLRASGKVYILFFMLVIFLGSFYLVNLILAVVTMAYEDQNKATIAETEAKERKFREAMELLQKEQESLAAKGIDILSISSFEASPLSTKEIKERSNRKKRNKSLGIEDYEEQKQFPKSQPTDSQRKLALLGLVYGPNANQVKRKLSHGSIFNFQIPALEVSSKVDFSDEETHSAGENEIQGRSLSVPQVGRRSSVQSQMSHGSHPATPKSMQSSKWTNVDDCNGMISVMGGAVNDESSMMHLHPHLSVEYSNEAYQRQRAASTVSIITSVLEELEESQRRCPPCLKDFALKYLIWDCCPLWLRIKKKVAVFIKDPFIDLTITLCIVMNTLFMALEHNNMSDNFKSMLNVGNLVFTGIFTAEMILKIIALDPYYYFQQPWNIFDGIIVTLSLIELSLPKHKGKKERRKGGTLSVLRSFRLLRVFKLAKSWPTLNTLIKIIGNSLGALSNLTLVLAIIVFIFAIVGVQLFGGNYRENSHKINKNGTPRWHMMDFFHSFLVIFRILCGEWIETMWDCMVVADKPLCLLVFLLVMVIGNLVVLNLFIALLLNSFSTDCLQTAEDDGEMNNLRIAFARINKGFHFVKSVTWDTCCGKLRHLKKAYRKKNKPTAQNSLDLGKERKNCKENYNNEWGEKNWEKCSGLEDFITNPNVFVCVPIAEAENASDDFEEDDKLSTFTDIEYNKQEENHLRQRGERGKNSGSWSKGSGLSSEEFSVLYLGKDKKLEPSSPEQKEIDSVSSSEGSTVDLRNPEDLLRQIPEFAEDTKTPENCFPEGCVQHFRCYKGSAVNFGGQTWWNLRKTCYQIVEHSWFESFIIFMILLSSGALVFEDIHINERKNIKAVLSFLDKMFTFIFVLEMLLKWVAYGFKKYFTNAWCWLDFLIVDVSPAFSISMQVSLINLLGSSFDAVKSLRTLRALRPLRALSRFEGMRVVVNALVGAIPSIMNVLLVCLIFWLIFSIMGVNLFAGKFGKCVNLTEENSELNSSINDKTDCRTYNNTGKIFWVNVKVNFDNVGSGYLALLQVATFKGWMDIMYAAVDSREKNEQPQMEHSVFMYLYFVNFIIFGSFFTLNLFVGVIIDNFNQQKKKISGEDIFMTEEQKKYYNAMKKLGSKKPQKPIPRPLNRYQGFLFDLVTHQAFDVVIMILICLNMITMMVETYEKNDMKTDILNKINILFVAIFTAECILKLVALRQYYFSNAWNIFDIVVVIMSLIALLLSGIGKAFEQFLPPTLFRVIRLARIGRILRLIRAAKGIRTLLFALMMSLPALFNIGLLLFLVMFIYAIFGMANFAYVKMDDGIDDMFNFQTFANSMLCLFQITTSAGWDGLLSPILNTGPPYCDPNIRGRVGECGKPAIGIIYFVSYIIISFLIVVNMYIAVILENFNAATEESTEPLGEDDFDIFYEIWEKFDPEATQFINFSALSDFADALAEPLRVPKPNKIELIAMDLPMVSGDRIHCLDILFAFTKRVLGDSGEMDALKVQMEEKFMSVNPSKKSYEPISTTLRHRQEEASATVIQRAYRSHLLQRSIKHAFYLHHHRTYSGDTLGDAAPEREGLIASMMGENYGRNLDKSETSSSASFPPSYDSVTRDSSGNLMVENEFTEVDSVNAHQLRQPSPL</sequence>
<dbReference type="InterPro" id="IPR043203">
    <property type="entry name" value="VGCC_Ca_Na"/>
</dbReference>
<dbReference type="GO" id="GO:0002027">
    <property type="term" value="P:regulation of heart rate"/>
    <property type="evidence" value="ECO:0007669"/>
    <property type="project" value="UniProtKB-ARBA"/>
</dbReference>
<dbReference type="Gene3D" id="1.20.5.1190">
    <property type="entry name" value="iswi atpase"/>
    <property type="match status" value="1"/>
</dbReference>
<dbReference type="GO" id="GO:0090257">
    <property type="term" value="P:regulation of muscle system process"/>
    <property type="evidence" value="ECO:0007669"/>
    <property type="project" value="UniProtKB-ARBA"/>
</dbReference>
<feature type="compositionally biased region" description="Polar residues" evidence="31">
    <location>
        <begin position="558"/>
        <end position="579"/>
    </location>
</feature>
<evidence type="ECO:0000313" key="37">
    <source>
        <dbReference type="Proteomes" id="UP000567872"/>
    </source>
</evidence>
<evidence type="ECO:0000256" key="30">
    <source>
        <dbReference type="RuleBase" id="RU361132"/>
    </source>
</evidence>
<keyword evidence="9" id="KW-0963">Cytoplasm</keyword>
<evidence type="ECO:0000256" key="21">
    <source>
        <dbReference type="ARBA" id="ARBA00023157"/>
    </source>
</evidence>
<keyword evidence="6 30" id="KW-0894">Sodium channel</keyword>
<feature type="transmembrane region" description="Helical" evidence="30">
    <location>
        <begin position="827"/>
        <end position="850"/>
    </location>
</feature>
<evidence type="ECO:0000259" key="35">
    <source>
        <dbReference type="Pfam" id="PF24609"/>
    </source>
</evidence>
<proteinExistence type="inferred from homology"/>
<evidence type="ECO:0000256" key="23">
    <source>
        <dbReference type="ARBA" id="ARBA00023201"/>
    </source>
</evidence>
<feature type="transmembrane region" description="Helical" evidence="30">
    <location>
        <begin position="724"/>
        <end position="745"/>
    </location>
</feature>
<dbReference type="GO" id="GO:0001518">
    <property type="term" value="C:voltage-gated sodium channel complex"/>
    <property type="evidence" value="ECO:0007669"/>
    <property type="project" value="UniProtKB-UniRule"/>
</dbReference>
<keyword evidence="19 30" id="KW-0406">Ion transport</keyword>
<dbReference type="GO" id="GO:0014704">
    <property type="term" value="C:intercalated disc"/>
    <property type="evidence" value="ECO:0007669"/>
    <property type="project" value="UniProtKB-ARBA"/>
</dbReference>
<keyword evidence="12" id="KW-0677">Repeat</keyword>
<dbReference type="Pfam" id="PF00520">
    <property type="entry name" value="Ion_trans"/>
    <property type="match status" value="4"/>
</dbReference>
<evidence type="ECO:0000256" key="20">
    <source>
        <dbReference type="ARBA" id="ARBA00023136"/>
    </source>
</evidence>
<protein>
    <recommendedName>
        <fullName evidence="30">Sodium channel protein</fullName>
    </recommendedName>
</protein>
<evidence type="ECO:0000256" key="4">
    <source>
        <dbReference type="ARBA" id="ARBA00006764"/>
    </source>
</evidence>
<keyword evidence="13" id="KW-0832">Ubl conjugation</keyword>
<dbReference type="InterPro" id="IPR005821">
    <property type="entry name" value="Ion_trans_dom"/>
</dbReference>
<keyword evidence="8" id="KW-0488">Methylation</keyword>
<dbReference type="PROSITE" id="PS50096">
    <property type="entry name" value="IQ"/>
    <property type="match status" value="1"/>
</dbReference>
<dbReference type="GO" id="GO:0019228">
    <property type="term" value="P:neuronal action potential"/>
    <property type="evidence" value="ECO:0007669"/>
    <property type="project" value="TreeGrafter"/>
</dbReference>
<name>A0A7K9UZT2_ANSSE</name>
<dbReference type="Pfam" id="PF06512">
    <property type="entry name" value="Na_trans_assoc"/>
    <property type="match status" value="1"/>
</dbReference>
<dbReference type="FunFam" id="1.20.120.350:FF:000002">
    <property type="entry name" value="Sodium channel protein"/>
    <property type="match status" value="1"/>
</dbReference>
<keyword evidence="22" id="KW-0325">Glycoprotein</keyword>
<keyword evidence="15 30" id="KW-0851">Voltage-gated channel</keyword>
<feature type="transmembrane region" description="Helical" evidence="30">
    <location>
        <begin position="870"/>
        <end position="888"/>
    </location>
</feature>
<feature type="compositionally biased region" description="Basic and acidic residues" evidence="31">
    <location>
        <begin position="1099"/>
        <end position="1111"/>
    </location>
</feature>
<evidence type="ECO:0000256" key="10">
    <source>
        <dbReference type="ARBA" id="ARBA00022553"/>
    </source>
</evidence>
<keyword evidence="11 30" id="KW-0812">Transmembrane</keyword>
<dbReference type="GO" id="GO:0086006">
    <property type="term" value="F:voltage-gated sodium channel activity involved in cardiac muscle cell action potential"/>
    <property type="evidence" value="ECO:0007669"/>
    <property type="project" value="UniProtKB-ARBA"/>
</dbReference>
<dbReference type="SUPFAM" id="SSF81324">
    <property type="entry name" value="Voltage-gated potassium channels"/>
    <property type="match status" value="4"/>
</dbReference>
<feature type="transmembrane region" description="Helical" evidence="30">
    <location>
        <begin position="1224"/>
        <end position="1242"/>
    </location>
</feature>
<feature type="transmembrane region" description="Helical" evidence="30">
    <location>
        <begin position="1185"/>
        <end position="1203"/>
    </location>
</feature>
<feature type="transmembrane region" description="Helical" evidence="30">
    <location>
        <begin position="256"/>
        <end position="275"/>
    </location>
</feature>
<evidence type="ECO:0000256" key="8">
    <source>
        <dbReference type="ARBA" id="ARBA00022481"/>
    </source>
</evidence>
<evidence type="ECO:0000256" key="9">
    <source>
        <dbReference type="ARBA" id="ARBA00022490"/>
    </source>
</evidence>
<keyword evidence="21" id="KW-1015">Disulfide bond</keyword>
<evidence type="ECO:0000256" key="17">
    <source>
        <dbReference type="ARBA" id="ARBA00022989"/>
    </source>
</evidence>
<keyword evidence="37" id="KW-1185">Reference proteome</keyword>
<dbReference type="InterPro" id="IPR058542">
    <property type="entry name" value="IQ_SCN5A_C"/>
</dbReference>
<feature type="transmembrane region" description="Helical" evidence="30">
    <location>
        <begin position="1262"/>
        <end position="1283"/>
    </location>
</feature>
<feature type="transmembrane region" description="Helical" evidence="30">
    <location>
        <begin position="1731"/>
        <end position="1754"/>
    </location>
</feature>
<evidence type="ECO:0000256" key="3">
    <source>
        <dbReference type="ARBA" id="ARBA00004651"/>
    </source>
</evidence>
<evidence type="ECO:0000256" key="26">
    <source>
        <dbReference type="ARBA" id="ARBA00025291"/>
    </source>
</evidence>
<dbReference type="Gene3D" id="1.20.120.350">
    <property type="entry name" value="Voltage-gated potassium channels. Chain C"/>
    <property type="match status" value="4"/>
</dbReference>
<comment type="caution">
    <text evidence="30">Lacks conserved residue(s) required for the propagation of feature annotation.</text>
</comment>
<feature type="compositionally biased region" description="Polar residues" evidence="31">
    <location>
        <begin position="1982"/>
        <end position="1992"/>
    </location>
</feature>
<comment type="caution">
    <text evidence="36">The sequence shown here is derived from an EMBL/GenBank/DDBJ whole genome shotgun (WGS) entry which is preliminary data.</text>
</comment>
<feature type="domain" description="Ion transport" evidence="32">
    <location>
        <begin position="1183"/>
        <end position="1462"/>
    </location>
</feature>
<dbReference type="Pfam" id="PF24609">
    <property type="entry name" value="IQ_SCN5A_C"/>
    <property type="match status" value="1"/>
</dbReference>
<feature type="non-terminal residue" evidence="36">
    <location>
        <position position="1"/>
    </location>
</feature>
<feature type="transmembrane region" description="Helical" evidence="30">
    <location>
        <begin position="1576"/>
        <end position="1595"/>
    </location>
</feature>
<evidence type="ECO:0000256" key="18">
    <source>
        <dbReference type="ARBA" id="ARBA00023053"/>
    </source>
</evidence>
<dbReference type="PANTHER" id="PTHR10037:SF208">
    <property type="entry name" value="SODIUM CHANNEL PROTEIN TYPE 10 SUBUNIT ALPHA"/>
    <property type="match status" value="1"/>
</dbReference>
<feature type="transmembrane region" description="Helical" evidence="30">
    <location>
        <begin position="386"/>
        <end position="414"/>
    </location>
</feature>
<keyword evidence="7" id="KW-1003">Cell membrane</keyword>
<evidence type="ECO:0000256" key="2">
    <source>
        <dbReference type="ARBA" id="ARBA00004556"/>
    </source>
</evidence>
<dbReference type="PRINTS" id="PR01666">
    <property type="entry name" value="NACHANNEL5"/>
</dbReference>
<evidence type="ECO:0000256" key="22">
    <source>
        <dbReference type="ARBA" id="ARBA00023180"/>
    </source>
</evidence>
<keyword evidence="5 30" id="KW-0813">Transport</keyword>
<feature type="region of interest" description="Disordered" evidence="31">
    <location>
        <begin position="544"/>
        <end position="592"/>
    </location>
</feature>
<dbReference type="GO" id="GO:0005516">
    <property type="term" value="F:calmodulin binding"/>
    <property type="evidence" value="ECO:0007669"/>
    <property type="project" value="UniProtKB-KW"/>
</dbReference>
<evidence type="ECO:0000256" key="19">
    <source>
        <dbReference type="ARBA" id="ARBA00023065"/>
    </source>
</evidence>
<dbReference type="InterPro" id="IPR027359">
    <property type="entry name" value="Volt_channel_dom_sf"/>
</dbReference>
<comment type="function">
    <text evidence="30">Mediates the voltage-dependent sodium ion permeability of excitable membranes. Assuming opened or closed conformations in response to the voltage difference across the membrane, the protein forms a sodium-selective channel through which Na(+) ions may pass in accordance with their electrochemical gradient.</text>
</comment>
<dbReference type="InterPro" id="IPR044564">
    <property type="entry name" value="Na_chnl_inactivation_gate"/>
</dbReference>
<dbReference type="GO" id="GO:0048471">
    <property type="term" value="C:perinuclear region of cytoplasm"/>
    <property type="evidence" value="ECO:0007669"/>
    <property type="project" value="UniProtKB-SubCell"/>
</dbReference>
<keyword evidence="20 30" id="KW-0472">Membrane</keyword>
<evidence type="ECO:0000256" key="27">
    <source>
        <dbReference type="ARBA" id="ARBA00036239"/>
    </source>
</evidence>
<dbReference type="FunFam" id="1.20.120.350:FF:000005">
    <property type="entry name" value="Sodium channel protein"/>
    <property type="match status" value="1"/>
</dbReference>
<dbReference type="Gene3D" id="1.10.287.70">
    <property type="match status" value="4"/>
</dbReference>
<gene>
    <name evidence="36" type="primary">Scn5a_3</name>
    <name evidence="36" type="ORF">ANSSEM_R03238</name>
</gene>
<dbReference type="FunFam" id="1.20.120.350:FF:000003">
    <property type="entry name" value="Voltage-dependent sodium channel"/>
    <property type="match status" value="1"/>
</dbReference>
<dbReference type="InterPro" id="IPR024583">
    <property type="entry name" value="Na_trans_cytopl"/>
</dbReference>
<comment type="function">
    <text evidence="26">Tetrodotoxin-resistant channel that mediates the voltage-dependent sodium ion permeability of excitable membranes. Assuming opened or closed conformations in response to the voltage difference across the membrane, the protein forms a sodium-selective channel through which sodium ions may pass in accordance with their electrochemical gradient. Plays a role in neuropathic pain mechanisms.</text>
</comment>
<feature type="domain" description="Ion transport" evidence="32">
    <location>
        <begin position="1510"/>
        <end position="1764"/>
    </location>
</feature>
<feature type="transmembrane region" description="Helical" evidence="30">
    <location>
        <begin position="233"/>
        <end position="250"/>
    </location>
</feature>
<dbReference type="OrthoDB" id="2984333at2759"/>
<dbReference type="InterPro" id="IPR001696">
    <property type="entry name" value="Na_channel_asu"/>
</dbReference>
<feature type="compositionally biased region" description="Low complexity" evidence="31">
    <location>
        <begin position="1948"/>
        <end position="1960"/>
    </location>
</feature>
<dbReference type="Pfam" id="PF11933">
    <property type="entry name" value="Na_trans_cytopl"/>
    <property type="match status" value="1"/>
</dbReference>
<evidence type="ECO:0000256" key="16">
    <source>
        <dbReference type="ARBA" id="ARBA00022949"/>
    </source>
</evidence>
<feature type="domain" description="Sodium ion transport-associated" evidence="33">
    <location>
        <begin position="939"/>
        <end position="1179"/>
    </location>
</feature>
<feature type="transmembrane region" description="Helical" evidence="30">
    <location>
        <begin position="694"/>
        <end position="712"/>
    </location>
</feature>
<dbReference type="FunFam" id="1.10.287.70:FF:000001">
    <property type="entry name" value="Sodium channel protein"/>
    <property type="match status" value="1"/>
</dbReference>
<dbReference type="Proteomes" id="UP000567872">
    <property type="component" value="Unassembled WGS sequence"/>
</dbReference>
<evidence type="ECO:0000256" key="31">
    <source>
        <dbReference type="SAM" id="MobiDB-lite"/>
    </source>
</evidence>
<evidence type="ECO:0000256" key="29">
    <source>
        <dbReference type="ARBA" id="ARBA00060796"/>
    </source>
</evidence>
<feature type="transmembrane region" description="Helical" evidence="30">
    <location>
        <begin position="757"/>
        <end position="774"/>
    </location>
</feature>
<feature type="transmembrane region" description="Helical" evidence="30">
    <location>
        <begin position="1631"/>
        <end position="1659"/>
    </location>
</feature>
<evidence type="ECO:0000256" key="13">
    <source>
        <dbReference type="ARBA" id="ARBA00022843"/>
    </source>
</evidence>
<feature type="compositionally biased region" description="Low complexity" evidence="31">
    <location>
        <begin position="1074"/>
        <end position="1084"/>
    </location>
</feature>
<dbReference type="CDD" id="cd13433">
    <property type="entry name" value="Na_channel_gate"/>
    <property type="match status" value="1"/>
</dbReference>
<evidence type="ECO:0000256" key="6">
    <source>
        <dbReference type="ARBA" id="ARBA00022461"/>
    </source>
</evidence>
<keyword evidence="10" id="KW-0597">Phosphoprotein</keyword>
<keyword evidence="18 30" id="KW-0915">Sodium</keyword>
<feature type="transmembrane region" description="Helical" evidence="30">
    <location>
        <begin position="1546"/>
        <end position="1564"/>
    </location>
</feature>
<keyword evidence="17 30" id="KW-1133">Transmembrane helix</keyword>
<evidence type="ECO:0000256" key="7">
    <source>
        <dbReference type="ARBA" id="ARBA00022475"/>
    </source>
</evidence>
<dbReference type="FunFam" id="1.20.120.350:FF:000065">
    <property type="entry name" value="Sodium channel protein"/>
    <property type="match status" value="1"/>
</dbReference>
<feature type="transmembrane region" description="Helical" evidence="30">
    <location>
        <begin position="900"/>
        <end position="925"/>
    </location>
</feature>
<organism evidence="36 37">
    <name type="scientific">Anseranas semipalmata</name>
    <name type="common">Magpie goose</name>
    <name type="synonym">Anas semipalmata</name>
    <dbReference type="NCBI Taxonomy" id="8851"/>
    <lineage>
        <taxon>Eukaryota</taxon>
        <taxon>Metazoa</taxon>
        <taxon>Chordata</taxon>
        <taxon>Craniata</taxon>
        <taxon>Vertebrata</taxon>
        <taxon>Euteleostomi</taxon>
        <taxon>Archelosauria</taxon>
        <taxon>Archosauria</taxon>
        <taxon>Dinosauria</taxon>
        <taxon>Saurischia</taxon>
        <taxon>Theropoda</taxon>
        <taxon>Coelurosauria</taxon>
        <taxon>Aves</taxon>
        <taxon>Neognathae</taxon>
        <taxon>Galloanserae</taxon>
        <taxon>Anseriformes</taxon>
        <taxon>Anseranatidae</taxon>
        <taxon>Anseranas</taxon>
    </lineage>
</organism>
<evidence type="ECO:0000256" key="14">
    <source>
        <dbReference type="ARBA" id="ARBA00022860"/>
    </source>
</evidence>
<accession>A0A7K9UZT2</accession>
<evidence type="ECO:0000259" key="34">
    <source>
        <dbReference type="Pfam" id="PF11933"/>
    </source>
</evidence>
<dbReference type="FunFam" id="1.10.238.10:FF:000002">
    <property type="entry name" value="Sodium channel protein"/>
    <property type="match status" value="1"/>
</dbReference>
<feature type="domain" description="Ion transport" evidence="32">
    <location>
        <begin position="127"/>
        <end position="420"/>
    </location>
</feature>
<evidence type="ECO:0000256" key="15">
    <source>
        <dbReference type="ARBA" id="ARBA00022882"/>
    </source>
</evidence>
<dbReference type="FunFam" id="1.10.287.70:FF:000049">
    <property type="entry name" value="Voltage-dependent sodium channel 2"/>
    <property type="match status" value="1"/>
</dbReference>
<evidence type="ECO:0000256" key="1">
    <source>
        <dbReference type="ARBA" id="ARBA00004282"/>
    </source>
</evidence>
<dbReference type="PANTHER" id="PTHR10037">
    <property type="entry name" value="VOLTAGE-GATED CATION CHANNEL CALCIUM AND SODIUM"/>
    <property type="match status" value="1"/>
</dbReference>
<feature type="transmembrane region" description="Helical" evidence="30">
    <location>
        <begin position="1430"/>
        <end position="1453"/>
    </location>
</feature>
<evidence type="ECO:0000256" key="12">
    <source>
        <dbReference type="ARBA" id="ARBA00022737"/>
    </source>
</evidence>
<evidence type="ECO:0000259" key="33">
    <source>
        <dbReference type="Pfam" id="PF06512"/>
    </source>
</evidence>
<feature type="compositionally biased region" description="Basic and acidic residues" evidence="31">
    <location>
        <begin position="1056"/>
        <end position="1073"/>
    </location>
</feature>
<feature type="region of interest" description="Disordered" evidence="31">
    <location>
        <begin position="1099"/>
        <end position="1124"/>
    </location>
</feature>
<dbReference type="GO" id="GO:0030315">
    <property type="term" value="C:T-tubule"/>
    <property type="evidence" value="ECO:0007669"/>
    <property type="project" value="UniProtKB-SubCell"/>
</dbReference>
<comment type="subunit">
    <text evidence="28">The channel consists of an ion conducting pore forming alpha-subunit regulated by one or more associated auxiliary subunits SCN1B, SCN2B and SCN3B; electrophysiological properties may vary depending on the type of the associated beta subunits. Found in a number of complexes with PRX, DYNLT1 and PDZD2. Interacts with proteins such as FSTL1, PRX, DYNLT1, PDZD2, S100A10 and many others. Interacts with NEDD4 and NEDD4L.</text>
</comment>
<feature type="non-terminal residue" evidence="36">
    <location>
        <position position="1992"/>
    </location>
</feature>
<feature type="transmembrane region" description="Helical" evidence="30">
    <location>
        <begin position="1503"/>
        <end position="1526"/>
    </location>
</feature>
<feature type="region of interest" description="Disordered" evidence="31">
    <location>
        <begin position="1054"/>
        <end position="1084"/>
    </location>
</feature>
<keyword evidence="23 30" id="KW-0739">Sodium transport</keyword>